<name>A0A397T975_9GLOM</name>
<organism evidence="12 13">
    <name type="scientific">Glomus cerebriforme</name>
    <dbReference type="NCBI Taxonomy" id="658196"/>
    <lineage>
        <taxon>Eukaryota</taxon>
        <taxon>Fungi</taxon>
        <taxon>Fungi incertae sedis</taxon>
        <taxon>Mucoromycota</taxon>
        <taxon>Glomeromycotina</taxon>
        <taxon>Glomeromycetes</taxon>
        <taxon>Glomerales</taxon>
        <taxon>Glomeraceae</taxon>
        <taxon>Glomus</taxon>
    </lineage>
</organism>
<sequence length="136" mass="16277">MDKQFKTNYKNYKSTNKIKFINVTFDKLFKWIKNKNKAKDLIEEEIRKKHIPSIEHHHFSDIQEIGKGNFAVVYRAKYKKSEQYFALKSFFNATIKEIVDEITIHRKVNLYDNIIRFHGITINQGKYLLVLEYADG</sequence>
<evidence type="ECO:0000256" key="10">
    <source>
        <dbReference type="PROSITE-ProRule" id="PRU10141"/>
    </source>
</evidence>
<dbReference type="Pfam" id="PF00069">
    <property type="entry name" value="Pkinase"/>
    <property type="match status" value="1"/>
</dbReference>
<evidence type="ECO:0000313" key="12">
    <source>
        <dbReference type="EMBL" id="RIA91611.1"/>
    </source>
</evidence>
<evidence type="ECO:0000259" key="11">
    <source>
        <dbReference type="PROSITE" id="PS50011"/>
    </source>
</evidence>
<dbReference type="Gene3D" id="3.30.200.20">
    <property type="entry name" value="Phosphorylase Kinase, domain 1"/>
    <property type="match status" value="1"/>
</dbReference>
<dbReference type="InterPro" id="IPR000719">
    <property type="entry name" value="Prot_kinase_dom"/>
</dbReference>
<dbReference type="PROSITE" id="PS50011">
    <property type="entry name" value="PROTEIN_KINASE_DOM"/>
    <property type="match status" value="1"/>
</dbReference>
<keyword evidence="3" id="KW-0418">Kinase</keyword>
<evidence type="ECO:0000256" key="7">
    <source>
        <dbReference type="ARBA" id="ARBA00049014"/>
    </source>
</evidence>
<accession>A0A397T975</accession>
<dbReference type="InterPro" id="IPR011009">
    <property type="entry name" value="Kinase-like_dom_sf"/>
</dbReference>
<reference evidence="12" key="1">
    <citation type="submission" date="2018-06" db="EMBL/GenBank/DDBJ databases">
        <title>Comparative genomics reveals the genomic features of Rhizophagus irregularis, R. cerebriforme, R. diaphanum and Gigaspora rosea, and their symbiotic lifestyle signature.</title>
        <authorList>
            <person name="Morin E."/>
            <person name="San Clemente H."/>
            <person name="Chen E.C.H."/>
            <person name="De La Providencia I."/>
            <person name="Hainaut M."/>
            <person name="Kuo A."/>
            <person name="Kohler A."/>
            <person name="Murat C."/>
            <person name="Tang N."/>
            <person name="Roy S."/>
            <person name="Loubradou J."/>
            <person name="Henrissat B."/>
            <person name="Grigoriev I.V."/>
            <person name="Corradi N."/>
            <person name="Roux C."/>
            <person name="Martin F.M."/>
        </authorList>
    </citation>
    <scope>NUCLEOTIDE SEQUENCE [LARGE SCALE GENOMIC DNA]</scope>
    <source>
        <strain evidence="12">DAOM 227022</strain>
    </source>
</reference>
<evidence type="ECO:0000256" key="2">
    <source>
        <dbReference type="ARBA" id="ARBA00022741"/>
    </source>
</evidence>
<dbReference type="GO" id="GO:0004708">
    <property type="term" value="F:MAP kinase kinase activity"/>
    <property type="evidence" value="ECO:0007669"/>
    <property type="project" value="UniProtKB-EC"/>
</dbReference>
<dbReference type="Proteomes" id="UP000265703">
    <property type="component" value="Unassembled WGS sequence"/>
</dbReference>
<evidence type="ECO:0000256" key="3">
    <source>
        <dbReference type="ARBA" id="ARBA00022777"/>
    </source>
</evidence>
<evidence type="ECO:0000256" key="4">
    <source>
        <dbReference type="ARBA" id="ARBA00022840"/>
    </source>
</evidence>
<dbReference type="AlphaFoldDB" id="A0A397T975"/>
<dbReference type="PROSITE" id="PS00107">
    <property type="entry name" value="PROTEIN_KINASE_ATP"/>
    <property type="match status" value="1"/>
</dbReference>
<dbReference type="GO" id="GO:0005524">
    <property type="term" value="F:ATP binding"/>
    <property type="evidence" value="ECO:0007669"/>
    <property type="project" value="UniProtKB-UniRule"/>
</dbReference>
<keyword evidence="13" id="KW-1185">Reference proteome</keyword>
<keyword evidence="4 10" id="KW-0067">ATP-binding</keyword>
<feature type="domain" description="Protein kinase" evidence="11">
    <location>
        <begin position="59"/>
        <end position="136"/>
    </location>
</feature>
<dbReference type="SUPFAM" id="SSF56112">
    <property type="entry name" value="Protein kinase-like (PK-like)"/>
    <property type="match status" value="1"/>
</dbReference>
<evidence type="ECO:0000256" key="5">
    <source>
        <dbReference type="ARBA" id="ARBA00038035"/>
    </source>
</evidence>
<evidence type="ECO:0000313" key="13">
    <source>
        <dbReference type="Proteomes" id="UP000265703"/>
    </source>
</evidence>
<gene>
    <name evidence="12" type="ORF">C1645_821850</name>
</gene>
<dbReference type="OrthoDB" id="1729768at2759"/>
<comment type="catalytic activity">
    <reaction evidence="9">
        <text>L-tyrosyl-[protein] + ATP = O-phospho-L-tyrosyl-[protein] + ADP + H(+)</text>
        <dbReference type="Rhea" id="RHEA:10596"/>
        <dbReference type="Rhea" id="RHEA-COMP:10136"/>
        <dbReference type="Rhea" id="RHEA-COMP:20101"/>
        <dbReference type="ChEBI" id="CHEBI:15378"/>
        <dbReference type="ChEBI" id="CHEBI:30616"/>
        <dbReference type="ChEBI" id="CHEBI:46858"/>
        <dbReference type="ChEBI" id="CHEBI:61978"/>
        <dbReference type="ChEBI" id="CHEBI:456216"/>
        <dbReference type="EC" id="2.7.12.2"/>
    </reaction>
</comment>
<comment type="catalytic activity">
    <reaction evidence="8">
        <text>L-threonyl-[protein] + ATP = O-phospho-L-threonyl-[protein] + ADP + H(+)</text>
        <dbReference type="Rhea" id="RHEA:46608"/>
        <dbReference type="Rhea" id="RHEA-COMP:11060"/>
        <dbReference type="Rhea" id="RHEA-COMP:11605"/>
        <dbReference type="ChEBI" id="CHEBI:15378"/>
        <dbReference type="ChEBI" id="CHEBI:30013"/>
        <dbReference type="ChEBI" id="CHEBI:30616"/>
        <dbReference type="ChEBI" id="CHEBI:61977"/>
        <dbReference type="ChEBI" id="CHEBI:456216"/>
        <dbReference type="EC" id="2.7.12.2"/>
    </reaction>
</comment>
<dbReference type="InterPro" id="IPR017441">
    <property type="entry name" value="Protein_kinase_ATP_BS"/>
</dbReference>
<feature type="binding site" evidence="10">
    <location>
        <position position="88"/>
    </location>
    <ligand>
        <name>ATP</name>
        <dbReference type="ChEBI" id="CHEBI:30616"/>
    </ligand>
</feature>
<dbReference type="PANTHER" id="PTHR48013">
    <property type="entry name" value="DUAL SPECIFICITY MITOGEN-ACTIVATED PROTEIN KINASE KINASE 5-RELATED"/>
    <property type="match status" value="1"/>
</dbReference>
<evidence type="ECO:0000256" key="8">
    <source>
        <dbReference type="ARBA" id="ARBA00049299"/>
    </source>
</evidence>
<dbReference type="EC" id="2.7.12.2" evidence="6"/>
<evidence type="ECO:0000256" key="9">
    <source>
        <dbReference type="ARBA" id="ARBA00051693"/>
    </source>
</evidence>
<evidence type="ECO:0000256" key="6">
    <source>
        <dbReference type="ARBA" id="ARBA00038999"/>
    </source>
</evidence>
<evidence type="ECO:0000256" key="1">
    <source>
        <dbReference type="ARBA" id="ARBA00022679"/>
    </source>
</evidence>
<dbReference type="PANTHER" id="PTHR48013:SF9">
    <property type="entry name" value="DUAL SPECIFICITY MITOGEN-ACTIVATED PROTEIN KINASE KINASE 5"/>
    <property type="match status" value="1"/>
</dbReference>
<dbReference type="EMBL" id="QKYT01000148">
    <property type="protein sequence ID" value="RIA91611.1"/>
    <property type="molecule type" value="Genomic_DNA"/>
</dbReference>
<feature type="non-terminal residue" evidence="12">
    <location>
        <position position="136"/>
    </location>
</feature>
<protein>
    <recommendedName>
        <fullName evidence="6">mitogen-activated protein kinase kinase</fullName>
        <ecNumber evidence="6">2.7.12.2</ecNumber>
    </recommendedName>
</protein>
<proteinExistence type="inferred from homology"/>
<comment type="similarity">
    <text evidence="5">Belongs to the protein kinase superfamily. STE Ser/Thr protein kinase family. MAP kinase kinase subfamily.</text>
</comment>
<comment type="caution">
    <text evidence="12">The sequence shown here is derived from an EMBL/GenBank/DDBJ whole genome shotgun (WGS) entry which is preliminary data.</text>
</comment>
<keyword evidence="2 10" id="KW-0547">Nucleotide-binding</keyword>
<keyword evidence="1" id="KW-0808">Transferase</keyword>
<comment type="catalytic activity">
    <reaction evidence="7">
        <text>L-seryl-[protein] + ATP = O-phospho-L-seryl-[protein] + ADP + H(+)</text>
        <dbReference type="Rhea" id="RHEA:17989"/>
        <dbReference type="Rhea" id="RHEA-COMP:9863"/>
        <dbReference type="Rhea" id="RHEA-COMP:11604"/>
        <dbReference type="ChEBI" id="CHEBI:15378"/>
        <dbReference type="ChEBI" id="CHEBI:29999"/>
        <dbReference type="ChEBI" id="CHEBI:30616"/>
        <dbReference type="ChEBI" id="CHEBI:83421"/>
        <dbReference type="ChEBI" id="CHEBI:456216"/>
        <dbReference type="EC" id="2.7.12.2"/>
    </reaction>
</comment>
<dbReference type="STRING" id="658196.A0A397T975"/>